<keyword evidence="1 2" id="KW-0732">Signal</keyword>
<accession>A0AAU7DCQ5</accession>
<accession>A0AAU7D2E7</accession>
<protein>
    <submittedName>
        <fullName evidence="4">Outer membrane lipoprotein-sorting protein</fullName>
    </submittedName>
</protein>
<reference evidence="4" key="1">
    <citation type="submission" date="2023-03" db="EMBL/GenBank/DDBJ databases">
        <title>Edaphobacter sp.</title>
        <authorList>
            <person name="Huber K.J."/>
            <person name="Papendorf J."/>
            <person name="Pilke C."/>
            <person name="Bunk B."/>
            <person name="Sproeer C."/>
            <person name="Pester M."/>
        </authorList>
    </citation>
    <scope>NUCLEOTIDE SEQUENCE</scope>
    <source>
        <strain evidence="3">DSM 109919</strain>
        <strain evidence="4">DSM 109920</strain>
    </source>
</reference>
<dbReference type="Gene3D" id="2.50.20.10">
    <property type="entry name" value="Lipoprotein localisation LolA/LolB/LppX"/>
    <property type="match status" value="1"/>
</dbReference>
<organism evidence="4">
    <name type="scientific">Edaphobacter paludis</name>
    <dbReference type="NCBI Taxonomy" id="3035702"/>
    <lineage>
        <taxon>Bacteria</taxon>
        <taxon>Pseudomonadati</taxon>
        <taxon>Acidobacteriota</taxon>
        <taxon>Terriglobia</taxon>
        <taxon>Terriglobales</taxon>
        <taxon>Acidobacteriaceae</taxon>
        <taxon>Edaphobacter</taxon>
    </lineage>
</organism>
<dbReference type="AlphaFoldDB" id="A0AAU7DCQ5"/>
<dbReference type="InterPro" id="IPR029046">
    <property type="entry name" value="LolA/LolB/LppX"/>
</dbReference>
<dbReference type="EMBL" id="CP121195">
    <property type="protein sequence ID" value="XBH15099.1"/>
    <property type="molecule type" value="Genomic_DNA"/>
</dbReference>
<evidence type="ECO:0000313" key="4">
    <source>
        <dbReference type="EMBL" id="XBH15099.1"/>
    </source>
</evidence>
<evidence type="ECO:0000313" key="3">
    <source>
        <dbReference type="EMBL" id="XBH11616.1"/>
    </source>
</evidence>
<dbReference type="KEGG" id="epl:P4G45_07790"/>
<feature type="signal peptide" evidence="2">
    <location>
        <begin position="1"/>
        <end position="27"/>
    </location>
</feature>
<keyword evidence="4" id="KW-0449">Lipoprotein</keyword>
<evidence type="ECO:0000256" key="1">
    <source>
        <dbReference type="ARBA" id="ARBA00022729"/>
    </source>
</evidence>
<dbReference type="SUPFAM" id="SSF89392">
    <property type="entry name" value="Prokaryotic lipoproteins and lipoprotein localization factors"/>
    <property type="match status" value="1"/>
</dbReference>
<dbReference type="EMBL" id="CP121194">
    <property type="protein sequence ID" value="XBH11616.1"/>
    <property type="molecule type" value="Genomic_DNA"/>
</dbReference>
<proteinExistence type="predicted"/>
<name>A0AAU7DCQ5_9BACT</name>
<dbReference type="RefSeq" id="WP_348269107.1">
    <property type="nucleotide sequence ID" value="NZ_CP121194.1"/>
</dbReference>
<gene>
    <name evidence="3" type="ORF">P4G45_07790</name>
    <name evidence="4" type="ORF">P8936_08025</name>
</gene>
<feature type="chain" id="PRO_5043288837" evidence="2">
    <location>
        <begin position="28"/>
        <end position="238"/>
    </location>
</feature>
<sequence>MQIFRRVAATLLIPAAALLITPVSSFAQSKPADLNTVLHQMDQASTKFKSAEADFRWDIYERVVKETTTQNGTIYFLKNSSTLQMGAKINPPTAKVIEYKNGSLQLFDPGSDHLTVMSAGNKQAQYESFLTLGFGGSGTDLAKAWDITDQGTEPINDGSKMVTTTKLNLVSKDPNVRNMFTHVIIWVDPARGISLKQQFFTPSEDERTTYFTNIRYNQPVNTKPFAIKTDKKTTVDRR</sequence>
<evidence type="ECO:0000256" key="2">
    <source>
        <dbReference type="SAM" id="SignalP"/>
    </source>
</evidence>